<dbReference type="RefSeq" id="WP_007384469.1">
    <property type="nucleotide sequence ID" value="NZ_CM000951.1"/>
</dbReference>
<keyword evidence="3" id="KW-1185">Reference proteome</keyword>
<dbReference type="AlphaFoldDB" id="B5HXQ8"/>
<sequence length="66" mass="6871">MLRPRVWGYGTLVSLAGIGTYLFVGPLQGPGMGNFPVAMSGMAVFAAGLCVQRRALKPGRATKTSS</sequence>
<keyword evidence="1" id="KW-1133">Transmembrane helix</keyword>
<gene>
    <name evidence="2" type="ORF">SSEG_04193</name>
</gene>
<evidence type="ECO:0000256" key="1">
    <source>
        <dbReference type="SAM" id="Phobius"/>
    </source>
</evidence>
<reference evidence="2" key="1">
    <citation type="submission" date="2009-10" db="EMBL/GenBank/DDBJ databases">
        <title>The genome sequence of Streptomyces sviceus strain ATCC 29083.</title>
        <authorList>
            <consortium name="The Broad Institute Genome Sequencing Platform"/>
            <consortium name="Broad Institute Microbial Sequencing Center"/>
            <person name="Fischbach M."/>
            <person name="Godfrey P."/>
            <person name="Ward D."/>
            <person name="Young S."/>
            <person name="Zeng Q."/>
            <person name="Koehrsen M."/>
            <person name="Alvarado L."/>
            <person name="Berlin A.M."/>
            <person name="Bochicchio J."/>
            <person name="Borenstein D."/>
            <person name="Chapman S.B."/>
            <person name="Chen Z."/>
            <person name="Engels R."/>
            <person name="Freedman E."/>
            <person name="Gellesch M."/>
            <person name="Goldberg J."/>
            <person name="Griggs A."/>
            <person name="Gujja S."/>
            <person name="Heilman E.R."/>
            <person name="Heiman D.I."/>
            <person name="Hepburn T.A."/>
            <person name="Howarth C."/>
            <person name="Jen D."/>
            <person name="Larson L."/>
            <person name="Lewis B."/>
            <person name="Mehta T."/>
            <person name="Park D."/>
            <person name="Pearson M."/>
            <person name="Richards J."/>
            <person name="Roberts A."/>
            <person name="Saif S."/>
            <person name="Shea T.D."/>
            <person name="Shenoy N."/>
            <person name="Sisk P."/>
            <person name="Stolte C."/>
            <person name="Sykes S.N."/>
            <person name="Thomson T."/>
            <person name="Walk T."/>
            <person name="White J."/>
            <person name="Yandava C."/>
            <person name="Straight P."/>
            <person name="Clardy J."/>
            <person name="Hung D."/>
            <person name="Kolter R."/>
            <person name="Mekalanos J."/>
            <person name="Walker S."/>
            <person name="Walsh C.T."/>
            <person name="Wieland-Brown L.C."/>
            <person name="Haas B."/>
            <person name="Nusbaum C."/>
            <person name="Birren B."/>
        </authorList>
    </citation>
    <scope>NUCLEOTIDE SEQUENCE [LARGE SCALE GENOMIC DNA]</scope>
    <source>
        <strain evidence="2">ATCC 29083</strain>
    </source>
</reference>
<dbReference type="EMBL" id="CM000951">
    <property type="protein sequence ID" value="EDY57613.1"/>
    <property type="molecule type" value="Genomic_DNA"/>
</dbReference>
<dbReference type="OrthoDB" id="4322403at2"/>
<dbReference type="eggNOG" id="ENOG5030KUS">
    <property type="taxonomic scope" value="Bacteria"/>
</dbReference>
<protein>
    <submittedName>
        <fullName evidence="2">Uncharacterized protein</fullName>
    </submittedName>
</protein>
<evidence type="ECO:0000313" key="3">
    <source>
        <dbReference type="Proteomes" id="UP000002785"/>
    </source>
</evidence>
<feature type="transmembrane region" description="Helical" evidence="1">
    <location>
        <begin position="7"/>
        <end position="27"/>
    </location>
</feature>
<accession>B5HXQ8</accession>
<keyword evidence="1" id="KW-0472">Membrane</keyword>
<dbReference type="HOGENOM" id="CLU_2829572_0_0_11"/>
<evidence type="ECO:0000313" key="2">
    <source>
        <dbReference type="EMBL" id="EDY57613.1"/>
    </source>
</evidence>
<feature type="transmembrane region" description="Helical" evidence="1">
    <location>
        <begin position="33"/>
        <end position="51"/>
    </location>
</feature>
<keyword evidence="1" id="KW-0812">Transmembrane</keyword>
<dbReference type="Proteomes" id="UP000002785">
    <property type="component" value="Chromosome"/>
</dbReference>
<name>B5HXQ8_STRX2</name>
<organism evidence="2 3">
    <name type="scientific">Streptomyces sviceus (strain ATCC 29083 / DSM 924 / JCM 4929 / NBRC 13980 / NCIMB 11184 / NRRL 5439 / UC 5370)</name>
    <dbReference type="NCBI Taxonomy" id="463191"/>
    <lineage>
        <taxon>Bacteria</taxon>
        <taxon>Bacillati</taxon>
        <taxon>Actinomycetota</taxon>
        <taxon>Actinomycetes</taxon>
        <taxon>Kitasatosporales</taxon>
        <taxon>Streptomycetaceae</taxon>
        <taxon>Streptomyces</taxon>
    </lineage>
</organism>
<proteinExistence type="predicted"/>